<evidence type="ECO:0000256" key="1">
    <source>
        <dbReference type="ARBA" id="ARBA00004651"/>
    </source>
</evidence>
<dbReference type="PROSITE" id="PS50850">
    <property type="entry name" value="MFS"/>
    <property type="match status" value="1"/>
</dbReference>
<feature type="transmembrane region" description="Helical" evidence="6">
    <location>
        <begin position="170"/>
        <end position="188"/>
    </location>
</feature>
<dbReference type="AlphaFoldDB" id="A0A1L5F3Z7"/>
<dbReference type="RefSeq" id="WP_073537360.1">
    <property type="nucleotide sequence ID" value="NZ_CP018335.1"/>
</dbReference>
<feature type="transmembrane region" description="Helical" evidence="6">
    <location>
        <begin position="298"/>
        <end position="315"/>
    </location>
</feature>
<dbReference type="PANTHER" id="PTHR23531:SF2">
    <property type="entry name" value="PERMEASE"/>
    <property type="match status" value="1"/>
</dbReference>
<keyword evidence="4 6" id="KW-1133">Transmembrane helix</keyword>
<evidence type="ECO:0000256" key="5">
    <source>
        <dbReference type="ARBA" id="ARBA00023136"/>
    </source>
</evidence>
<dbReference type="PANTHER" id="PTHR23531">
    <property type="entry name" value="QUINOLENE RESISTANCE PROTEIN NORA"/>
    <property type="match status" value="1"/>
</dbReference>
<feature type="transmembrane region" description="Helical" evidence="6">
    <location>
        <begin position="52"/>
        <end position="70"/>
    </location>
</feature>
<dbReference type="GO" id="GO:0022857">
    <property type="term" value="F:transmembrane transporter activity"/>
    <property type="evidence" value="ECO:0007669"/>
    <property type="project" value="InterPro"/>
</dbReference>
<feature type="transmembrane region" description="Helical" evidence="6">
    <location>
        <begin position="214"/>
        <end position="236"/>
    </location>
</feature>
<feature type="transmembrane region" description="Helical" evidence="6">
    <location>
        <begin position="273"/>
        <end position="292"/>
    </location>
</feature>
<dbReference type="Gene3D" id="1.20.1250.20">
    <property type="entry name" value="MFS general substrate transporter like domains"/>
    <property type="match status" value="1"/>
</dbReference>
<dbReference type="InterPro" id="IPR036259">
    <property type="entry name" value="MFS_trans_sf"/>
</dbReference>
<reference evidence="8 9" key="1">
    <citation type="submission" date="2016-12" db="EMBL/GenBank/DDBJ databases">
        <title>Complete genome sequence of Clostridium kluyveri JZZ isolated from the pit mud of a Chinese flavor liquor-making factory.</title>
        <authorList>
            <person name="Wang Y."/>
        </authorList>
    </citation>
    <scope>NUCLEOTIDE SEQUENCE [LARGE SCALE GENOMIC DNA]</scope>
    <source>
        <strain evidence="8 9">JZZ</strain>
    </source>
</reference>
<evidence type="ECO:0000256" key="4">
    <source>
        <dbReference type="ARBA" id="ARBA00022989"/>
    </source>
</evidence>
<feature type="transmembrane region" description="Helical" evidence="6">
    <location>
        <begin position="336"/>
        <end position="358"/>
    </location>
</feature>
<keyword evidence="3 6" id="KW-0812">Transmembrane</keyword>
<feature type="transmembrane region" description="Helical" evidence="6">
    <location>
        <begin position="242"/>
        <end position="261"/>
    </location>
</feature>
<dbReference type="OrthoDB" id="9814001at2"/>
<name>A0A1L5F3Z7_CLOKL</name>
<evidence type="ECO:0000256" key="6">
    <source>
        <dbReference type="SAM" id="Phobius"/>
    </source>
</evidence>
<organism evidence="8 9">
    <name type="scientific">Clostridium kluyveri</name>
    <dbReference type="NCBI Taxonomy" id="1534"/>
    <lineage>
        <taxon>Bacteria</taxon>
        <taxon>Bacillati</taxon>
        <taxon>Bacillota</taxon>
        <taxon>Clostridia</taxon>
        <taxon>Eubacteriales</taxon>
        <taxon>Clostridiaceae</taxon>
        <taxon>Clostridium</taxon>
    </lineage>
</organism>
<comment type="subcellular location">
    <subcellularLocation>
        <location evidence="1">Cell membrane</location>
        <topology evidence="1">Multi-pass membrane protein</topology>
    </subcellularLocation>
</comment>
<dbReference type="EMBL" id="CP018335">
    <property type="protein sequence ID" value="APM37672.1"/>
    <property type="molecule type" value="Genomic_DNA"/>
</dbReference>
<dbReference type="Pfam" id="PF07690">
    <property type="entry name" value="MFS_1"/>
    <property type="match status" value="1"/>
</dbReference>
<dbReference type="SUPFAM" id="SSF103473">
    <property type="entry name" value="MFS general substrate transporter"/>
    <property type="match status" value="1"/>
</dbReference>
<evidence type="ECO:0000259" key="7">
    <source>
        <dbReference type="PROSITE" id="PS50850"/>
    </source>
</evidence>
<dbReference type="InterPro" id="IPR011701">
    <property type="entry name" value="MFS"/>
</dbReference>
<feature type="transmembrane region" description="Helical" evidence="6">
    <location>
        <begin position="140"/>
        <end position="164"/>
    </location>
</feature>
<accession>A0A1L5F3Z7</accession>
<dbReference type="CDD" id="cd17489">
    <property type="entry name" value="MFS_YfcJ_like"/>
    <property type="match status" value="1"/>
</dbReference>
<evidence type="ECO:0000313" key="9">
    <source>
        <dbReference type="Proteomes" id="UP000184604"/>
    </source>
</evidence>
<dbReference type="Proteomes" id="UP000184604">
    <property type="component" value="Chromosome"/>
</dbReference>
<feature type="transmembrane region" description="Helical" evidence="6">
    <location>
        <begin position="82"/>
        <end position="100"/>
    </location>
</feature>
<feature type="transmembrane region" description="Helical" evidence="6">
    <location>
        <begin position="12"/>
        <end position="32"/>
    </location>
</feature>
<sequence length="397" mass="44194">MEGELQWMSKRLWTKSYIVMLFCNLFIYLGFYMLVPTLPAYTKLCGGSNFEASLVVSTFSITSLLIRLISGSIMDKLEIKPLLVIGGIILNITTLSYIWLPVDAIIIVRVIQGVGWGLASTGAAAIFSDIIPKEKRGEGMGYYSLSMIISMALSPMIAIILMNLYSFKNIAFISIALVIIGVLFLLQVKTPKKIAAKSNSKKIFSPVESFEKRAALPSLLCFLLVITLCGIMSYIMLYGKEINISSIWVYFIGFVAMILITRPFVGRIFDKRGHVIIIIPGSISMIIGLIILSYANSTLLLIISSLFYGLGYGAVQPSLQAWTVNRSPHNRKGAANGTFLSSMDLSYTLGAIFLSFIAERSNYVFMYRFSTIFIVLLLVIYSYKIFKNNTKEEKGQL</sequence>
<evidence type="ECO:0000313" key="8">
    <source>
        <dbReference type="EMBL" id="APM37672.1"/>
    </source>
</evidence>
<dbReference type="GO" id="GO:0005886">
    <property type="term" value="C:plasma membrane"/>
    <property type="evidence" value="ECO:0007669"/>
    <property type="project" value="UniProtKB-SubCell"/>
</dbReference>
<gene>
    <name evidence="8" type="ORF">BS101_02340</name>
</gene>
<feature type="transmembrane region" description="Helical" evidence="6">
    <location>
        <begin position="364"/>
        <end position="383"/>
    </location>
</feature>
<evidence type="ECO:0000256" key="2">
    <source>
        <dbReference type="ARBA" id="ARBA00022448"/>
    </source>
</evidence>
<proteinExistence type="predicted"/>
<dbReference type="InterPro" id="IPR052714">
    <property type="entry name" value="MFS_Exporter"/>
</dbReference>
<protein>
    <submittedName>
        <fullName evidence="8">MFS transporter</fullName>
    </submittedName>
</protein>
<keyword evidence="2" id="KW-0813">Transport</keyword>
<dbReference type="InterPro" id="IPR020846">
    <property type="entry name" value="MFS_dom"/>
</dbReference>
<evidence type="ECO:0000256" key="3">
    <source>
        <dbReference type="ARBA" id="ARBA00022692"/>
    </source>
</evidence>
<keyword evidence="5 6" id="KW-0472">Membrane</keyword>
<feature type="transmembrane region" description="Helical" evidence="6">
    <location>
        <begin position="106"/>
        <end position="128"/>
    </location>
</feature>
<feature type="domain" description="Major facilitator superfamily (MFS) profile" evidence="7">
    <location>
        <begin position="16"/>
        <end position="387"/>
    </location>
</feature>